<feature type="domain" description="HMA" evidence="2">
    <location>
        <begin position="2"/>
        <end position="68"/>
    </location>
</feature>
<reference evidence="3 4" key="1">
    <citation type="journal article" date="2016" name="Nat. Commun.">
        <title>Thousands of microbial genomes shed light on interconnected biogeochemical processes in an aquifer system.</title>
        <authorList>
            <person name="Anantharaman K."/>
            <person name="Brown C.T."/>
            <person name="Hug L.A."/>
            <person name="Sharon I."/>
            <person name="Castelle C.J."/>
            <person name="Probst A.J."/>
            <person name="Thomas B.C."/>
            <person name="Singh A."/>
            <person name="Wilkins M.J."/>
            <person name="Karaoz U."/>
            <person name="Brodie E.L."/>
            <person name="Williams K.H."/>
            <person name="Hubbard S.S."/>
            <person name="Banfield J.F."/>
        </authorList>
    </citation>
    <scope>NUCLEOTIDE SEQUENCE [LARGE SCALE GENOMIC DNA]</scope>
</reference>
<comment type="caution">
    <text evidence="3">The sequence shown here is derived from an EMBL/GenBank/DDBJ whole genome shotgun (WGS) entry which is preliminary data.</text>
</comment>
<feature type="transmembrane region" description="Helical" evidence="1">
    <location>
        <begin position="249"/>
        <end position="271"/>
    </location>
</feature>
<dbReference type="Proteomes" id="UP000182002">
    <property type="component" value="Unassembled WGS sequence"/>
</dbReference>
<dbReference type="Pfam" id="PF00403">
    <property type="entry name" value="HMA"/>
    <property type="match status" value="1"/>
</dbReference>
<feature type="transmembrane region" description="Helical" evidence="1">
    <location>
        <begin position="120"/>
        <end position="143"/>
    </location>
</feature>
<evidence type="ECO:0000259" key="2">
    <source>
        <dbReference type="PROSITE" id="PS50846"/>
    </source>
</evidence>
<feature type="transmembrane region" description="Helical" evidence="1">
    <location>
        <begin position="83"/>
        <end position="100"/>
    </location>
</feature>
<sequence>MKKIIIPIQGMHCRSCEIIIEGELSKINGIKKAKSNFGKGVVEIDYEFANPDMGRITEAIEKAGYKVEKKGDQPFLSKDIKDYRDLSVAFLFLVIIYFIAKRFGIVDLNLPKISSNFPMILLVGVTAGVSTCMALVGGLVLSFSARHSEKHPEASGAENFRPHLFFNLGRFLGFGILGGFLGIVGSVFQLSAFTTGLISVFIGFVMLVMGFQLIEIFPRVANWKITFPKKLSGIFGIGRHQKEYSHKGVFIAGALTFFLPCGFTHAMQLLAVESGSFVSGAMVMAVFALGTAPGLLGIGGLTSFMKKSFAGKFFKFAGLAVIFFSLFNISNGYKLLGLNFNFQNFSGNEQNQISEIKTENGFQIIEMAALNGYFPNQFTVKNGIPVKWIINVKNPYTCAASFMVPKLGIRRVLNVGENIIEFIPEETGKINFSCSMGMYTGVINVVD</sequence>
<feature type="transmembrane region" description="Helical" evidence="1">
    <location>
        <begin position="190"/>
        <end position="214"/>
    </location>
</feature>
<evidence type="ECO:0000313" key="3">
    <source>
        <dbReference type="EMBL" id="OGM89426.1"/>
    </source>
</evidence>
<dbReference type="GO" id="GO:0046872">
    <property type="term" value="F:metal ion binding"/>
    <property type="evidence" value="ECO:0007669"/>
    <property type="project" value="InterPro"/>
</dbReference>
<dbReference type="Pfam" id="PF13473">
    <property type="entry name" value="Cupredoxin_1"/>
    <property type="match status" value="1"/>
</dbReference>
<evidence type="ECO:0000313" key="4">
    <source>
        <dbReference type="Proteomes" id="UP000182002"/>
    </source>
</evidence>
<dbReference type="PANTHER" id="PTHR42208">
    <property type="entry name" value="HEAVY METAL TRANSPORTER-RELATED"/>
    <property type="match status" value="1"/>
</dbReference>
<dbReference type="CDD" id="cd00371">
    <property type="entry name" value="HMA"/>
    <property type="match status" value="1"/>
</dbReference>
<keyword evidence="1" id="KW-0812">Transmembrane</keyword>
<feature type="transmembrane region" description="Helical" evidence="1">
    <location>
        <begin position="313"/>
        <end position="333"/>
    </location>
</feature>
<dbReference type="AlphaFoldDB" id="A0A1F8DLX0"/>
<dbReference type="PROSITE" id="PS50846">
    <property type="entry name" value="HMA_2"/>
    <property type="match status" value="1"/>
</dbReference>
<gene>
    <name evidence="3" type="ORF">A3J77_01960</name>
</gene>
<feature type="transmembrane region" description="Helical" evidence="1">
    <location>
        <begin position="277"/>
        <end position="301"/>
    </location>
</feature>
<accession>A0A1F8DLX0</accession>
<dbReference type="EMBL" id="MGIO01000027">
    <property type="protein sequence ID" value="OGM89426.1"/>
    <property type="molecule type" value="Genomic_DNA"/>
</dbReference>
<feature type="transmembrane region" description="Helical" evidence="1">
    <location>
        <begin position="164"/>
        <end position="184"/>
    </location>
</feature>
<dbReference type="InterPro" id="IPR039447">
    <property type="entry name" value="UreH-like_TM_dom"/>
</dbReference>
<dbReference type="SUPFAM" id="SSF55008">
    <property type="entry name" value="HMA, heavy metal-associated domain"/>
    <property type="match status" value="1"/>
</dbReference>
<evidence type="ECO:0000256" key="1">
    <source>
        <dbReference type="SAM" id="Phobius"/>
    </source>
</evidence>
<protein>
    <recommendedName>
        <fullName evidence="2">HMA domain-containing protein</fullName>
    </recommendedName>
</protein>
<dbReference type="InterPro" id="IPR036163">
    <property type="entry name" value="HMA_dom_sf"/>
</dbReference>
<dbReference type="SUPFAM" id="SSF49503">
    <property type="entry name" value="Cupredoxins"/>
    <property type="match status" value="1"/>
</dbReference>
<dbReference type="InterPro" id="IPR028096">
    <property type="entry name" value="EfeO_Cupredoxin"/>
</dbReference>
<keyword evidence="1" id="KW-1133">Transmembrane helix</keyword>
<dbReference type="InterPro" id="IPR008972">
    <property type="entry name" value="Cupredoxin"/>
</dbReference>
<dbReference type="Pfam" id="PF13386">
    <property type="entry name" value="DsbD_2"/>
    <property type="match status" value="1"/>
</dbReference>
<proteinExistence type="predicted"/>
<organism evidence="3 4">
    <name type="scientific">Candidatus Wolfebacteria bacterium RBG_13_41_7</name>
    <dbReference type="NCBI Taxonomy" id="1802554"/>
    <lineage>
        <taxon>Bacteria</taxon>
        <taxon>Candidatus Wolfeibacteriota</taxon>
    </lineage>
</organism>
<dbReference type="Gene3D" id="2.60.40.420">
    <property type="entry name" value="Cupredoxins - blue copper proteins"/>
    <property type="match status" value="1"/>
</dbReference>
<dbReference type="PANTHER" id="PTHR42208:SF1">
    <property type="entry name" value="HEAVY METAL TRANSPORTER"/>
    <property type="match status" value="1"/>
</dbReference>
<dbReference type="InterPro" id="IPR006121">
    <property type="entry name" value="HMA_dom"/>
</dbReference>
<dbReference type="Gene3D" id="3.30.70.100">
    <property type="match status" value="1"/>
</dbReference>
<name>A0A1F8DLX0_9BACT</name>
<keyword evidence="1" id="KW-0472">Membrane</keyword>